<evidence type="ECO:0000313" key="3">
    <source>
        <dbReference type="EMBL" id="REE96417.1"/>
    </source>
</evidence>
<accession>A0A3D9SL29</accession>
<name>A0A3D9SL29_9ACTN</name>
<dbReference type="EMBL" id="QTTT01000001">
    <property type="protein sequence ID" value="REE96417.1"/>
    <property type="molecule type" value="Genomic_DNA"/>
</dbReference>
<dbReference type="Pfam" id="PF20611">
    <property type="entry name" value="DUF6801"/>
    <property type="match status" value="1"/>
</dbReference>
<evidence type="ECO:0000259" key="2">
    <source>
        <dbReference type="Pfam" id="PF20611"/>
    </source>
</evidence>
<dbReference type="RefSeq" id="WP_147312252.1">
    <property type="nucleotide sequence ID" value="NZ_QTTT01000001.1"/>
</dbReference>
<dbReference type="InterPro" id="IPR046542">
    <property type="entry name" value="DUF6801"/>
</dbReference>
<comment type="caution">
    <text evidence="3">The sequence shown here is derived from an EMBL/GenBank/DDBJ whole genome shotgun (WGS) entry which is preliminary data.</text>
</comment>
<protein>
    <recommendedName>
        <fullName evidence="2">DUF6801 domain-containing protein</fullName>
    </recommendedName>
</protein>
<sequence length="196" mass="19513">MKSAIRSAAVVTAAAAALTGAVAAPANAATVNKVLQYSCNFALMPNMPNESALLSFAGTFADTAQAGVGTAPVNITSKLSFSQTTGTGLAAAGAATVQFGGPIKINVIQPGSIVPLNINHSFPAVGVSSGTVLSQTGTGTIPSLTFSAAGTVSYLLSDFTLTATLRNSSNATIGTTSVRCTRKANQDSLITQTVVS</sequence>
<keyword evidence="4" id="KW-1185">Reference proteome</keyword>
<feature type="signal peptide" evidence="1">
    <location>
        <begin position="1"/>
        <end position="28"/>
    </location>
</feature>
<organism evidence="3 4">
    <name type="scientific">Thermomonospora umbrina</name>
    <dbReference type="NCBI Taxonomy" id="111806"/>
    <lineage>
        <taxon>Bacteria</taxon>
        <taxon>Bacillati</taxon>
        <taxon>Actinomycetota</taxon>
        <taxon>Actinomycetes</taxon>
        <taxon>Streptosporangiales</taxon>
        <taxon>Thermomonosporaceae</taxon>
        <taxon>Thermomonospora</taxon>
    </lineage>
</organism>
<dbReference type="OrthoDB" id="3485932at2"/>
<proteinExistence type="predicted"/>
<dbReference type="AlphaFoldDB" id="A0A3D9SL29"/>
<reference evidence="3 4" key="1">
    <citation type="submission" date="2018-08" db="EMBL/GenBank/DDBJ databases">
        <title>Sequencing the genomes of 1000 actinobacteria strains.</title>
        <authorList>
            <person name="Klenk H.-P."/>
        </authorList>
    </citation>
    <scope>NUCLEOTIDE SEQUENCE [LARGE SCALE GENOMIC DNA]</scope>
    <source>
        <strain evidence="3 4">DSM 43927</strain>
    </source>
</reference>
<evidence type="ECO:0000313" key="4">
    <source>
        <dbReference type="Proteomes" id="UP000256661"/>
    </source>
</evidence>
<feature type="chain" id="PRO_5017775867" description="DUF6801 domain-containing protein" evidence="1">
    <location>
        <begin position="29"/>
        <end position="196"/>
    </location>
</feature>
<dbReference type="Proteomes" id="UP000256661">
    <property type="component" value="Unassembled WGS sequence"/>
</dbReference>
<feature type="domain" description="DUF6801" evidence="2">
    <location>
        <begin position="36"/>
        <end position="189"/>
    </location>
</feature>
<gene>
    <name evidence="3" type="ORF">DFJ69_1853</name>
</gene>
<evidence type="ECO:0000256" key="1">
    <source>
        <dbReference type="SAM" id="SignalP"/>
    </source>
</evidence>
<keyword evidence="1" id="KW-0732">Signal</keyword>